<evidence type="ECO:0000313" key="2">
    <source>
        <dbReference type="Proteomes" id="UP000053477"/>
    </source>
</evidence>
<dbReference type="EMBL" id="KQ085924">
    <property type="protein sequence ID" value="KLO15841.1"/>
    <property type="molecule type" value="Genomic_DNA"/>
</dbReference>
<dbReference type="InParanoid" id="A0A0H2SFI2"/>
<reference evidence="1 2" key="1">
    <citation type="submission" date="2015-04" db="EMBL/GenBank/DDBJ databases">
        <title>Complete genome sequence of Schizopora paradoxa KUC8140, a cosmopolitan wood degrader in East Asia.</title>
        <authorList>
            <consortium name="DOE Joint Genome Institute"/>
            <person name="Min B."/>
            <person name="Park H."/>
            <person name="Jang Y."/>
            <person name="Kim J.-J."/>
            <person name="Kim K.H."/>
            <person name="Pangilinan J."/>
            <person name="Lipzen A."/>
            <person name="Riley R."/>
            <person name="Grigoriev I.V."/>
            <person name="Spatafora J.W."/>
            <person name="Choi I.-G."/>
        </authorList>
    </citation>
    <scope>NUCLEOTIDE SEQUENCE [LARGE SCALE GENOMIC DNA]</scope>
    <source>
        <strain evidence="1 2">KUC8140</strain>
    </source>
</reference>
<keyword evidence="2" id="KW-1185">Reference proteome</keyword>
<proteinExistence type="predicted"/>
<organism evidence="1 2">
    <name type="scientific">Schizopora paradoxa</name>
    <dbReference type="NCBI Taxonomy" id="27342"/>
    <lineage>
        <taxon>Eukaryota</taxon>
        <taxon>Fungi</taxon>
        <taxon>Dikarya</taxon>
        <taxon>Basidiomycota</taxon>
        <taxon>Agaricomycotina</taxon>
        <taxon>Agaricomycetes</taxon>
        <taxon>Hymenochaetales</taxon>
        <taxon>Schizoporaceae</taxon>
        <taxon>Schizopora</taxon>
    </lineage>
</organism>
<dbReference type="AlphaFoldDB" id="A0A0H2SFI2"/>
<accession>A0A0H2SFI2</accession>
<protein>
    <submittedName>
        <fullName evidence="1">Uncharacterized protein</fullName>
    </submittedName>
</protein>
<dbReference type="Proteomes" id="UP000053477">
    <property type="component" value="Unassembled WGS sequence"/>
</dbReference>
<evidence type="ECO:0000313" key="1">
    <source>
        <dbReference type="EMBL" id="KLO15841.1"/>
    </source>
</evidence>
<sequence>MWTHRGWLRWSAGIEVRGASSLPQRFASLFIVVSSKCRSSPSLLYPFHFSLRFKTTETLLPQRSGASTFVTLPLLLPLVCRQKTLHRVTPKIRSQTAHDRAIRTPSNPTGRRVVCWRCRRSVLASVMSGVGEKSRSRSIDDGDKSASYRQPRFSSPFFSFLSVPFHFLFFMSTHSIEIHLHPSFPIHF</sequence>
<name>A0A0H2SFI2_9AGAM</name>
<gene>
    <name evidence="1" type="ORF">SCHPADRAFT_245273</name>
</gene>